<keyword evidence="4" id="KW-1185">Reference proteome</keyword>
<dbReference type="EMBL" id="BAAAQY010000008">
    <property type="protein sequence ID" value="GAA2240743.1"/>
    <property type="molecule type" value="Genomic_DNA"/>
</dbReference>
<gene>
    <name evidence="3" type="ORF">GCM10009851_27660</name>
</gene>
<dbReference type="InterPro" id="IPR010982">
    <property type="entry name" value="Lambda_DNA-bd_dom_sf"/>
</dbReference>
<dbReference type="Proteomes" id="UP001500929">
    <property type="component" value="Unassembled WGS sequence"/>
</dbReference>
<evidence type="ECO:0000313" key="4">
    <source>
        <dbReference type="Proteomes" id="UP001500929"/>
    </source>
</evidence>
<protein>
    <recommendedName>
        <fullName evidence="2">HTH cro/C1-type domain-containing protein</fullName>
    </recommendedName>
</protein>
<dbReference type="CDD" id="cd00093">
    <property type="entry name" value="HTH_XRE"/>
    <property type="match status" value="1"/>
</dbReference>
<accession>A0ABN3DT43</accession>
<name>A0ABN3DT43_9MICO</name>
<organism evidence="3 4">
    <name type="scientific">Herbiconiux moechotypicola</name>
    <dbReference type="NCBI Taxonomy" id="637393"/>
    <lineage>
        <taxon>Bacteria</taxon>
        <taxon>Bacillati</taxon>
        <taxon>Actinomycetota</taxon>
        <taxon>Actinomycetes</taxon>
        <taxon>Micrococcales</taxon>
        <taxon>Microbacteriaceae</taxon>
        <taxon>Herbiconiux</taxon>
    </lineage>
</organism>
<feature type="region of interest" description="Disordered" evidence="1">
    <location>
        <begin position="49"/>
        <end position="68"/>
    </location>
</feature>
<dbReference type="SUPFAM" id="SSF47413">
    <property type="entry name" value="lambda repressor-like DNA-binding domains"/>
    <property type="match status" value="1"/>
</dbReference>
<reference evidence="3 4" key="1">
    <citation type="journal article" date="2019" name="Int. J. Syst. Evol. Microbiol.">
        <title>The Global Catalogue of Microorganisms (GCM) 10K type strain sequencing project: providing services to taxonomists for standard genome sequencing and annotation.</title>
        <authorList>
            <consortium name="The Broad Institute Genomics Platform"/>
            <consortium name="The Broad Institute Genome Sequencing Center for Infectious Disease"/>
            <person name="Wu L."/>
            <person name="Ma J."/>
        </authorList>
    </citation>
    <scope>NUCLEOTIDE SEQUENCE [LARGE SCALE GENOMIC DNA]</scope>
    <source>
        <strain evidence="3 4">JCM 16117</strain>
    </source>
</reference>
<dbReference type="InterPro" id="IPR001387">
    <property type="entry name" value="Cro/C1-type_HTH"/>
</dbReference>
<proteinExistence type="predicted"/>
<evidence type="ECO:0000256" key="1">
    <source>
        <dbReference type="SAM" id="MobiDB-lite"/>
    </source>
</evidence>
<dbReference type="Pfam" id="PF01381">
    <property type="entry name" value="HTH_3"/>
    <property type="match status" value="1"/>
</dbReference>
<comment type="caution">
    <text evidence="3">The sequence shown here is derived from an EMBL/GenBank/DDBJ whole genome shotgun (WGS) entry which is preliminary data.</text>
</comment>
<evidence type="ECO:0000313" key="3">
    <source>
        <dbReference type="EMBL" id="GAA2240743.1"/>
    </source>
</evidence>
<dbReference type="PROSITE" id="PS50943">
    <property type="entry name" value="HTH_CROC1"/>
    <property type="match status" value="1"/>
</dbReference>
<feature type="domain" description="HTH cro/C1-type" evidence="2">
    <location>
        <begin position="2"/>
        <end position="26"/>
    </location>
</feature>
<dbReference type="Gene3D" id="1.10.260.40">
    <property type="entry name" value="lambda repressor-like DNA-binding domains"/>
    <property type="match status" value="1"/>
</dbReference>
<evidence type="ECO:0000259" key="2">
    <source>
        <dbReference type="PROSITE" id="PS50943"/>
    </source>
</evidence>
<sequence length="68" mass="7842">MGWTQQELAERVGVARQWIVRLERGNPRAELEPLLRTIFELRLRLALPPEPDDDLDDYVSGFVSGPRP</sequence>